<dbReference type="EMBL" id="GILB01009003">
    <property type="protein sequence ID" value="NUU89336.1"/>
    <property type="molecule type" value="Transcribed_RNA"/>
</dbReference>
<organism evidence="2">
    <name type="scientific">Populus davidiana</name>
    <dbReference type="NCBI Taxonomy" id="266767"/>
    <lineage>
        <taxon>Eukaryota</taxon>
        <taxon>Viridiplantae</taxon>
        <taxon>Streptophyta</taxon>
        <taxon>Embryophyta</taxon>
        <taxon>Tracheophyta</taxon>
        <taxon>Spermatophyta</taxon>
        <taxon>Magnoliopsida</taxon>
        <taxon>eudicotyledons</taxon>
        <taxon>Gunneridae</taxon>
        <taxon>Pentapetalae</taxon>
        <taxon>rosids</taxon>
        <taxon>fabids</taxon>
        <taxon>Malpighiales</taxon>
        <taxon>Salicaceae</taxon>
        <taxon>Saliceae</taxon>
        <taxon>Populus</taxon>
    </lineage>
</organism>
<evidence type="ECO:0000313" key="2">
    <source>
        <dbReference type="EMBL" id="NUU89336.1"/>
    </source>
</evidence>
<reference evidence="2" key="1">
    <citation type="submission" date="2020-03" db="EMBL/GenBank/DDBJ databases">
        <authorList>
            <person name="Zhang R."/>
        </authorList>
    </citation>
    <scope>NUCLEOTIDE SEQUENCE</scope>
</reference>
<dbReference type="AlphaFoldDB" id="A0A6M2EZD6"/>
<proteinExistence type="predicted"/>
<feature type="region of interest" description="Disordered" evidence="1">
    <location>
        <begin position="44"/>
        <end position="67"/>
    </location>
</feature>
<sequence>MNRMIKSGKCMLFSSIAEVKYYKILQSQKRKGGDKACILLHIDRNRHSSTVPPPHHRRPPLKEKPKAHVPFYNVQDHQARGTRNLRSISKTVSRNYLYN</sequence>
<name>A0A6M2EZD6_9ROSI</name>
<protein>
    <submittedName>
        <fullName evidence="2">Uncharacterized protein</fullName>
    </submittedName>
</protein>
<accession>A0A6M2EZD6</accession>
<evidence type="ECO:0000256" key="1">
    <source>
        <dbReference type="SAM" id="MobiDB-lite"/>
    </source>
</evidence>